<dbReference type="HAMAP" id="MF_01515">
    <property type="entry name" value="UPF0316"/>
    <property type="match status" value="1"/>
</dbReference>
<proteinExistence type="inferred from homology"/>
<reference evidence="9 10" key="1">
    <citation type="journal article" date="2015" name="Microbiome">
        <title>Genomic resolution of linkages in carbon, nitrogen, and sulfur cycling among widespread estuary sediment bacteria.</title>
        <authorList>
            <person name="Baker B.J."/>
            <person name="Lazar C.S."/>
            <person name="Teske A.P."/>
            <person name="Dick G.J."/>
        </authorList>
    </citation>
    <scope>NUCLEOTIDE SEQUENCE [LARGE SCALE GENOMIC DNA]</scope>
    <source>
        <strain evidence="9">DG_26</strain>
    </source>
</reference>
<accession>A0A0S7WLU9</accession>
<gene>
    <name evidence="9" type="ORF">AMJ40_01265</name>
</gene>
<dbReference type="AlphaFoldDB" id="A0A0S7WLU9"/>
<evidence type="ECO:0000256" key="5">
    <source>
        <dbReference type="ARBA" id="ARBA00023136"/>
    </source>
</evidence>
<comment type="similarity">
    <text evidence="6">Belongs to the UPF0316 family.</text>
</comment>
<evidence type="ECO:0000313" key="9">
    <source>
        <dbReference type="EMBL" id="KPJ51007.1"/>
    </source>
</evidence>
<dbReference type="NCBIfam" id="NF003191">
    <property type="entry name" value="PRK04164.1-2"/>
    <property type="match status" value="1"/>
</dbReference>
<comment type="subcellular location">
    <subcellularLocation>
        <location evidence="1 6">Cell membrane</location>
        <topology evidence="1 6">Multi-pass membrane protein</topology>
    </subcellularLocation>
</comment>
<evidence type="ECO:0000256" key="2">
    <source>
        <dbReference type="ARBA" id="ARBA00022475"/>
    </source>
</evidence>
<evidence type="ECO:0000256" key="6">
    <source>
        <dbReference type="HAMAP-Rule" id="MF_01515"/>
    </source>
</evidence>
<keyword evidence="2 6" id="KW-1003">Cell membrane</keyword>
<feature type="domain" description="DUF5698" evidence="8">
    <location>
        <begin position="21"/>
        <end position="79"/>
    </location>
</feature>
<dbReference type="InterPro" id="IPR019264">
    <property type="entry name" value="DUF2179"/>
</dbReference>
<name>A0A0S7WLU9_UNCT6</name>
<dbReference type="PANTHER" id="PTHR40060">
    <property type="entry name" value="UPF0316 PROTEIN YEBE"/>
    <property type="match status" value="1"/>
</dbReference>
<evidence type="ECO:0000256" key="4">
    <source>
        <dbReference type="ARBA" id="ARBA00022989"/>
    </source>
</evidence>
<dbReference type="InterPro" id="IPR044035">
    <property type="entry name" value="DUF5698"/>
</dbReference>
<dbReference type="GO" id="GO:0005886">
    <property type="term" value="C:plasma membrane"/>
    <property type="evidence" value="ECO:0007669"/>
    <property type="project" value="UniProtKB-SubCell"/>
</dbReference>
<keyword evidence="3 6" id="KW-0812">Transmembrane</keyword>
<evidence type="ECO:0000256" key="3">
    <source>
        <dbReference type="ARBA" id="ARBA00022692"/>
    </source>
</evidence>
<evidence type="ECO:0000256" key="1">
    <source>
        <dbReference type="ARBA" id="ARBA00004651"/>
    </source>
</evidence>
<feature type="domain" description="DUF2179" evidence="7">
    <location>
        <begin position="113"/>
        <end position="161"/>
    </location>
</feature>
<dbReference type="EMBL" id="LIZT01000008">
    <property type="protein sequence ID" value="KPJ51007.1"/>
    <property type="molecule type" value="Genomic_DNA"/>
</dbReference>
<dbReference type="PANTHER" id="PTHR40060:SF1">
    <property type="entry name" value="UPF0316 PROTEIN YEBE"/>
    <property type="match status" value="1"/>
</dbReference>
<protein>
    <recommendedName>
        <fullName evidence="6">UPF0316 protein AMJ40_01265</fullName>
    </recommendedName>
</protein>
<keyword evidence="5 6" id="KW-0472">Membrane</keyword>
<evidence type="ECO:0000313" key="10">
    <source>
        <dbReference type="Proteomes" id="UP000051124"/>
    </source>
</evidence>
<keyword evidence="4 6" id="KW-1133">Transmembrane helix</keyword>
<dbReference type="Pfam" id="PF18955">
    <property type="entry name" value="DUF5698"/>
    <property type="match status" value="1"/>
</dbReference>
<evidence type="ECO:0000259" key="7">
    <source>
        <dbReference type="Pfam" id="PF10035"/>
    </source>
</evidence>
<comment type="caution">
    <text evidence="9">The sequence shown here is derived from an EMBL/GenBank/DDBJ whole genome shotgun (WGS) entry which is preliminary data.</text>
</comment>
<dbReference type="InterPro" id="IPR022930">
    <property type="entry name" value="UPF0316"/>
</dbReference>
<organism evidence="9 10">
    <name type="scientific">candidate division TA06 bacterium DG_26</name>
    <dbReference type="NCBI Taxonomy" id="1703771"/>
    <lineage>
        <taxon>Bacteria</taxon>
        <taxon>Bacteria division TA06</taxon>
    </lineage>
</organism>
<evidence type="ECO:0000259" key="8">
    <source>
        <dbReference type="Pfam" id="PF18955"/>
    </source>
</evidence>
<dbReference type="Proteomes" id="UP000051124">
    <property type="component" value="Unassembled WGS sequence"/>
</dbReference>
<feature type="transmembrane region" description="Helical" evidence="6">
    <location>
        <begin position="61"/>
        <end position="81"/>
    </location>
</feature>
<dbReference type="Pfam" id="PF10035">
    <property type="entry name" value="DUF2179"/>
    <property type="match status" value="1"/>
</dbReference>
<feature type="transmembrane region" description="Helical" evidence="6">
    <location>
        <begin position="33"/>
        <end position="55"/>
    </location>
</feature>
<sequence>MDLITPLLIFGARLCDVSLGTLRTIAVVRGKTVNAWIFGLLEILIWLMAISRVLTTLQTNVLNLVAYAIGFATGNVVGIMIERRLAMGNEVIRVISRSKGAEIARVLRKMGQGVTEFEGKGKDGPVTMLYIIAARTDVPEVLKRTREVDPECITILADVKTTSLRIRSFTAPTGWRAVVKKK</sequence>
<dbReference type="CDD" id="cd16381">
    <property type="entry name" value="YitT_C_like_1"/>
    <property type="match status" value="1"/>
</dbReference>